<name>A0A6J4P1U2_9ACTN</name>
<accession>A0A6J4P1U2</accession>
<organism evidence="1">
    <name type="scientific">uncultured Rubrobacteraceae bacterium</name>
    <dbReference type="NCBI Taxonomy" id="349277"/>
    <lineage>
        <taxon>Bacteria</taxon>
        <taxon>Bacillati</taxon>
        <taxon>Actinomycetota</taxon>
        <taxon>Rubrobacteria</taxon>
        <taxon>Rubrobacterales</taxon>
        <taxon>Rubrobacteraceae</taxon>
        <taxon>environmental samples</taxon>
    </lineage>
</organism>
<protein>
    <submittedName>
        <fullName evidence="1">Uncharacterized protein</fullName>
    </submittedName>
</protein>
<dbReference type="EMBL" id="CADCUV010000055">
    <property type="protein sequence ID" value="CAA9402658.1"/>
    <property type="molecule type" value="Genomic_DNA"/>
</dbReference>
<dbReference type="AlphaFoldDB" id="A0A6J4P1U2"/>
<gene>
    <name evidence="1" type="ORF">AVDCRST_MAG22-1199</name>
</gene>
<feature type="non-terminal residue" evidence="1">
    <location>
        <position position="1"/>
    </location>
</feature>
<reference evidence="1" key="1">
    <citation type="submission" date="2020-02" db="EMBL/GenBank/DDBJ databases">
        <authorList>
            <person name="Meier V. D."/>
        </authorList>
    </citation>
    <scope>NUCLEOTIDE SEQUENCE</scope>
    <source>
        <strain evidence="1">AVDCRST_MAG22</strain>
    </source>
</reference>
<proteinExistence type="predicted"/>
<evidence type="ECO:0000313" key="1">
    <source>
        <dbReference type="EMBL" id="CAA9402658.1"/>
    </source>
</evidence>
<sequence length="115" mass="11291">GREDHVEGGVGVGEVLRVAHLEGYLHALGPGASLGVLYGLGGGVHPGHLAEAAGGGDGGVAAAGCHVEDLIAGAEVDRLAQQLASDDEGVADPGVLVRGPDLVHPFLDGGHVGRL</sequence>
<feature type="non-terminal residue" evidence="1">
    <location>
        <position position="115"/>
    </location>
</feature>